<evidence type="ECO:0000313" key="2">
    <source>
        <dbReference type="EMBL" id="GBM54088.1"/>
    </source>
</evidence>
<evidence type="ECO:0000313" key="3">
    <source>
        <dbReference type="Proteomes" id="UP000499080"/>
    </source>
</evidence>
<proteinExistence type="predicted"/>
<name>A0A4Y2GNJ9_ARAVE</name>
<reference evidence="2 3" key="1">
    <citation type="journal article" date="2019" name="Sci. Rep.">
        <title>Orb-weaving spider Araneus ventricosus genome elucidates the spidroin gene catalogue.</title>
        <authorList>
            <person name="Kono N."/>
            <person name="Nakamura H."/>
            <person name="Ohtoshi R."/>
            <person name="Moran D.A.P."/>
            <person name="Shinohara A."/>
            <person name="Yoshida Y."/>
            <person name="Fujiwara M."/>
            <person name="Mori M."/>
            <person name="Tomita M."/>
            <person name="Arakawa K."/>
        </authorList>
    </citation>
    <scope>NUCLEOTIDE SEQUENCE [LARGE SCALE GENOMIC DNA]</scope>
</reference>
<organism evidence="2 3">
    <name type="scientific">Araneus ventricosus</name>
    <name type="common">Orbweaver spider</name>
    <name type="synonym">Epeira ventricosa</name>
    <dbReference type="NCBI Taxonomy" id="182803"/>
    <lineage>
        <taxon>Eukaryota</taxon>
        <taxon>Metazoa</taxon>
        <taxon>Ecdysozoa</taxon>
        <taxon>Arthropoda</taxon>
        <taxon>Chelicerata</taxon>
        <taxon>Arachnida</taxon>
        <taxon>Araneae</taxon>
        <taxon>Araneomorphae</taxon>
        <taxon>Entelegynae</taxon>
        <taxon>Araneoidea</taxon>
        <taxon>Araneidae</taxon>
        <taxon>Araneus</taxon>
    </lineage>
</organism>
<gene>
    <name evidence="2" type="ORF">AVEN_247702_1</name>
</gene>
<keyword evidence="3" id="KW-1185">Reference proteome</keyword>
<sequence length="85" mass="9871">MAFLANRKVDLARLEEEIGIEITSEDRVIDICKKIKNSPDYEEEFAKGQLDVIVPEREAEAEIARAEPRRRINQEGTRDRESLRT</sequence>
<feature type="region of interest" description="Disordered" evidence="1">
    <location>
        <begin position="65"/>
        <end position="85"/>
    </location>
</feature>
<accession>A0A4Y2GNJ9</accession>
<protein>
    <submittedName>
        <fullName evidence="2">Uncharacterized protein</fullName>
    </submittedName>
</protein>
<comment type="caution">
    <text evidence="2">The sequence shown here is derived from an EMBL/GenBank/DDBJ whole genome shotgun (WGS) entry which is preliminary data.</text>
</comment>
<evidence type="ECO:0000256" key="1">
    <source>
        <dbReference type="SAM" id="MobiDB-lite"/>
    </source>
</evidence>
<dbReference type="EMBL" id="BGPR01001443">
    <property type="protein sequence ID" value="GBM54088.1"/>
    <property type="molecule type" value="Genomic_DNA"/>
</dbReference>
<dbReference type="AlphaFoldDB" id="A0A4Y2GNJ9"/>
<dbReference type="Proteomes" id="UP000499080">
    <property type="component" value="Unassembled WGS sequence"/>
</dbReference>